<organism evidence="2 3">
    <name type="scientific">Phytophthora nicotianae P10297</name>
    <dbReference type="NCBI Taxonomy" id="1317064"/>
    <lineage>
        <taxon>Eukaryota</taxon>
        <taxon>Sar</taxon>
        <taxon>Stramenopiles</taxon>
        <taxon>Oomycota</taxon>
        <taxon>Peronosporomycetes</taxon>
        <taxon>Peronosporales</taxon>
        <taxon>Peronosporaceae</taxon>
        <taxon>Phytophthora</taxon>
    </lineage>
</organism>
<feature type="region of interest" description="Disordered" evidence="1">
    <location>
        <begin position="1"/>
        <end position="81"/>
    </location>
</feature>
<accession>W2XZ38</accession>
<feature type="compositionally biased region" description="Basic and acidic residues" evidence="1">
    <location>
        <begin position="1"/>
        <end position="32"/>
    </location>
</feature>
<evidence type="ECO:0000313" key="2">
    <source>
        <dbReference type="EMBL" id="ETP27663.1"/>
    </source>
</evidence>
<evidence type="ECO:0000256" key="1">
    <source>
        <dbReference type="SAM" id="MobiDB-lite"/>
    </source>
</evidence>
<dbReference type="AlphaFoldDB" id="W2XZ38"/>
<dbReference type="Proteomes" id="UP000018948">
    <property type="component" value="Unassembled WGS sequence"/>
</dbReference>
<dbReference type="EMBL" id="ANIY01005596">
    <property type="protein sequence ID" value="ETP27663.1"/>
    <property type="molecule type" value="Genomic_DNA"/>
</dbReference>
<gene>
    <name evidence="2" type="ORF">F442_23060</name>
</gene>
<sequence>MSESDKVELTHHDKDCSDASERSVDHEAKESEDTATSVGDLNIFLPGEQPEDFACLDSDDDTDGTTRFEEEEDLGPCEPAAEDYATAPDLHFDQQFLGSVGDIARGNVGKDVLKDIKENWIEDDYPGIYTGEHGPTPAALVAAETPLVVVV</sequence>
<feature type="compositionally biased region" description="Acidic residues" evidence="1">
    <location>
        <begin position="57"/>
        <end position="75"/>
    </location>
</feature>
<reference evidence="2 3" key="1">
    <citation type="submission" date="2013-11" db="EMBL/GenBank/DDBJ databases">
        <title>The Genome Sequence of Phytophthora parasitica P10297.</title>
        <authorList>
            <consortium name="The Broad Institute Genomics Platform"/>
            <person name="Russ C."/>
            <person name="Tyler B."/>
            <person name="Panabieres F."/>
            <person name="Shan W."/>
            <person name="Tripathy S."/>
            <person name="Grunwald N."/>
            <person name="Machado M."/>
            <person name="Johnson C.S."/>
            <person name="Walker B."/>
            <person name="Young S.K."/>
            <person name="Zeng Q."/>
            <person name="Gargeya S."/>
            <person name="Fitzgerald M."/>
            <person name="Haas B."/>
            <person name="Abouelleil A."/>
            <person name="Allen A.W."/>
            <person name="Alvarado L."/>
            <person name="Arachchi H.M."/>
            <person name="Berlin A.M."/>
            <person name="Chapman S.B."/>
            <person name="Gainer-Dewar J."/>
            <person name="Goldberg J."/>
            <person name="Griggs A."/>
            <person name="Gujja S."/>
            <person name="Hansen M."/>
            <person name="Howarth C."/>
            <person name="Imamovic A."/>
            <person name="Ireland A."/>
            <person name="Larimer J."/>
            <person name="McCowan C."/>
            <person name="Murphy C."/>
            <person name="Pearson M."/>
            <person name="Poon T.W."/>
            <person name="Priest M."/>
            <person name="Roberts A."/>
            <person name="Saif S."/>
            <person name="Shea T."/>
            <person name="Sisk P."/>
            <person name="Sykes S."/>
            <person name="Wortman J."/>
            <person name="Nusbaum C."/>
            <person name="Birren B."/>
        </authorList>
    </citation>
    <scope>NUCLEOTIDE SEQUENCE [LARGE SCALE GENOMIC DNA]</scope>
    <source>
        <strain evidence="2 3">P10297</strain>
    </source>
</reference>
<comment type="caution">
    <text evidence="2">The sequence shown here is derived from an EMBL/GenBank/DDBJ whole genome shotgun (WGS) entry which is preliminary data.</text>
</comment>
<evidence type="ECO:0000313" key="3">
    <source>
        <dbReference type="Proteomes" id="UP000018948"/>
    </source>
</evidence>
<protein>
    <submittedName>
        <fullName evidence="2">Uncharacterized protein</fullName>
    </submittedName>
</protein>
<feature type="non-terminal residue" evidence="2">
    <location>
        <position position="151"/>
    </location>
</feature>
<proteinExistence type="predicted"/>
<name>W2XZ38_PHYNI</name>